<dbReference type="PROSITE" id="PS00070">
    <property type="entry name" value="ALDEHYDE_DEHYDR_CYS"/>
    <property type="match status" value="1"/>
</dbReference>
<dbReference type="PROSITE" id="PS00687">
    <property type="entry name" value="ALDEHYDE_DEHYDR_GLU"/>
    <property type="match status" value="1"/>
</dbReference>
<keyword evidence="7" id="KW-1185">Reference proteome</keyword>
<dbReference type="SUPFAM" id="SSF53720">
    <property type="entry name" value="ALDH-like"/>
    <property type="match status" value="1"/>
</dbReference>
<evidence type="ECO:0000313" key="6">
    <source>
        <dbReference type="EMBL" id="EFA75954.1"/>
    </source>
</evidence>
<accession>D3BRC2</accession>
<evidence type="ECO:0000256" key="1">
    <source>
        <dbReference type="ARBA" id="ARBA00009986"/>
    </source>
</evidence>
<dbReference type="Gene3D" id="3.40.605.10">
    <property type="entry name" value="Aldehyde Dehydrogenase, Chain A, domain 1"/>
    <property type="match status" value="1"/>
</dbReference>
<dbReference type="RefSeq" id="XP_020428088.1">
    <property type="nucleotide sequence ID" value="XM_020581301.1"/>
</dbReference>
<dbReference type="Gene3D" id="3.40.309.10">
    <property type="entry name" value="Aldehyde Dehydrogenase, Chain A, domain 2"/>
    <property type="match status" value="1"/>
</dbReference>
<dbReference type="InterPro" id="IPR016163">
    <property type="entry name" value="Ald_DH_C"/>
</dbReference>
<evidence type="ECO:0000313" key="7">
    <source>
        <dbReference type="Proteomes" id="UP000001396"/>
    </source>
</evidence>
<dbReference type="InterPro" id="IPR016162">
    <property type="entry name" value="Ald_DH_N"/>
</dbReference>
<comment type="caution">
    <text evidence="6">The sequence shown here is derived from an EMBL/GenBank/DDBJ whole genome shotgun (WGS) entry which is preliminary data.</text>
</comment>
<name>D3BRC2_HETP5</name>
<dbReference type="InParanoid" id="D3BRC2"/>
<dbReference type="EMBL" id="ADBJ01000050">
    <property type="protein sequence ID" value="EFA75954.1"/>
    <property type="molecule type" value="Genomic_DNA"/>
</dbReference>
<reference evidence="6 7" key="1">
    <citation type="journal article" date="2011" name="Genome Res.">
        <title>Phylogeny-wide analysis of social amoeba genomes highlights ancient origins for complex intercellular communication.</title>
        <authorList>
            <person name="Heidel A.J."/>
            <person name="Lawal H.M."/>
            <person name="Felder M."/>
            <person name="Schilde C."/>
            <person name="Helps N.R."/>
            <person name="Tunggal B."/>
            <person name="Rivero F."/>
            <person name="John U."/>
            <person name="Schleicher M."/>
            <person name="Eichinger L."/>
            <person name="Platzer M."/>
            <person name="Noegel A.A."/>
            <person name="Schaap P."/>
            <person name="Gloeckner G."/>
        </authorList>
    </citation>
    <scope>NUCLEOTIDE SEQUENCE [LARGE SCALE GENOMIC DNA]</scope>
    <source>
        <strain evidence="7">ATCC 26659 / Pp 5 / PN500</strain>
    </source>
</reference>
<dbReference type="AlphaFoldDB" id="D3BRC2"/>
<dbReference type="GO" id="GO:0016620">
    <property type="term" value="F:oxidoreductase activity, acting on the aldehyde or oxo group of donors, NAD or NADP as acceptor"/>
    <property type="evidence" value="ECO:0007669"/>
    <property type="project" value="InterPro"/>
</dbReference>
<evidence type="ECO:0000259" key="5">
    <source>
        <dbReference type="Pfam" id="PF00171"/>
    </source>
</evidence>
<dbReference type="OMA" id="GQLIMQY"/>
<dbReference type="Pfam" id="PF00171">
    <property type="entry name" value="Aldedh"/>
    <property type="match status" value="1"/>
</dbReference>
<comment type="similarity">
    <text evidence="1 4">Belongs to the aldehyde dehydrogenase family.</text>
</comment>
<dbReference type="Proteomes" id="UP000001396">
    <property type="component" value="Unassembled WGS sequence"/>
</dbReference>
<evidence type="ECO:0000256" key="3">
    <source>
        <dbReference type="PROSITE-ProRule" id="PRU10007"/>
    </source>
</evidence>
<evidence type="ECO:0000256" key="4">
    <source>
        <dbReference type="RuleBase" id="RU003345"/>
    </source>
</evidence>
<dbReference type="InterPro" id="IPR029510">
    <property type="entry name" value="Ald_DH_CS_GLU"/>
</dbReference>
<dbReference type="PANTHER" id="PTHR11699">
    <property type="entry name" value="ALDEHYDE DEHYDROGENASE-RELATED"/>
    <property type="match status" value="1"/>
</dbReference>
<dbReference type="FunFam" id="3.40.605.10:FF:000026">
    <property type="entry name" value="Aldehyde dehydrogenase, putative"/>
    <property type="match status" value="1"/>
</dbReference>
<dbReference type="InterPro" id="IPR016160">
    <property type="entry name" value="Ald_DH_CS_CYS"/>
</dbReference>
<organism evidence="6 7">
    <name type="scientific">Heterostelium pallidum (strain ATCC 26659 / Pp 5 / PN500)</name>
    <name type="common">Cellular slime mold</name>
    <name type="synonym">Polysphondylium pallidum</name>
    <dbReference type="NCBI Taxonomy" id="670386"/>
    <lineage>
        <taxon>Eukaryota</taxon>
        <taxon>Amoebozoa</taxon>
        <taxon>Evosea</taxon>
        <taxon>Eumycetozoa</taxon>
        <taxon>Dictyostelia</taxon>
        <taxon>Acytosteliales</taxon>
        <taxon>Acytosteliaceae</taxon>
        <taxon>Heterostelium</taxon>
    </lineage>
</organism>
<dbReference type="CDD" id="cd07091">
    <property type="entry name" value="ALDH_F1-2_Ald2-like"/>
    <property type="match status" value="1"/>
</dbReference>
<evidence type="ECO:0000256" key="2">
    <source>
        <dbReference type="ARBA" id="ARBA00023002"/>
    </source>
</evidence>
<protein>
    <recommendedName>
        <fullName evidence="5">Aldehyde dehydrogenase domain-containing protein</fullName>
    </recommendedName>
</protein>
<keyword evidence="2 4" id="KW-0560">Oxidoreductase</keyword>
<sequence length="490" mass="53460">MNPTTTPKLPNTKLFINNKWVDPITKNHFDTINPTTEEVICQISQADKPDVDLAVAAARDAFENGQWSKMSATERGGLMYKLADLIDKNRDWLAQLETIDVGKPYTVARDADVAESAQTIRYFAAWADKIHGKVIQSAANHLTSYTRHEPVGVAGFIIPWNYPLQILCWKLGPALAAGCTVVCKPSEITPLTALALCDLVIEAGFPAGVFNLVNGPGPTVGEAISRHPDIDKISFTGSTRAGRQIMAASGASNLKKVTLELGGKSPNIVFDDADLARCVQGSIDAIYPNMGQCCCAGSRLYVQEGIYDVFVEKFIALAKNLKLGDPFTQIDQGPLASEAHLKNVLNFIETGKKEGAKVLLGGARAPMKGYFVQPTIFADLRDDSCIGTDEIFGPVVCIFKFKTVEEVIQRANNTQYGLAAGLWTQDISKAHRVEKKLKAGTVWINDYNYTHFLIPFGGYKQSGFGKDLSEYAIQEYCSVKAVILNHGAPY</sequence>
<dbReference type="FunFam" id="3.40.605.10:FF:000050">
    <property type="entry name" value="Aldehyde dehydrogenase, mitochondrial"/>
    <property type="match status" value="1"/>
</dbReference>
<dbReference type="FunFam" id="3.40.309.10:FF:000001">
    <property type="entry name" value="Mitochondrial aldehyde dehydrogenase 2"/>
    <property type="match status" value="1"/>
</dbReference>
<proteinExistence type="inferred from homology"/>
<dbReference type="InterPro" id="IPR016161">
    <property type="entry name" value="Ald_DH/histidinol_DH"/>
</dbReference>
<dbReference type="InterPro" id="IPR015590">
    <property type="entry name" value="Aldehyde_DH_dom"/>
</dbReference>
<feature type="domain" description="Aldehyde dehydrogenase" evidence="5">
    <location>
        <begin position="20"/>
        <end position="482"/>
    </location>
</feature>
<dbReference type="GeneID" id="31365999"/>
<feature type="active site" evidence="3">
    <location>
        <position position="260"/>
    </location>
</feature>
<dbReference type="STRING" id="670386.D3BRC2"/>
<dbReference type="FunCoup" id="D3BRC2">
    <property type="interactions" value="183"/>
</dbReference>
<gene>
    <name evidence="6" type="ORF">PPL_10530</name>
</gene>